<proteinExistence type="predicted"/>
<organism evidence="2 3">
    <name type="scientific">Endobacterium cereale</name>
    <dbReference type="NCBI Taxonomy" id="2663029"/>
    <lineage>
        <taxon>Bacteria</taxon>
        <taxon>Pseudomonadati</taxon>
        <taxon>Pseudomonadota</taxon>
        <taxon>Alphaproteobacteria</taxon>
        <taxon>Hyphomicrobiales</taxon>
        <taxon>Rhizobiaceae</taxon>
        <taxon>Endobacterium</taxon>
    </lineage>
</organism>
<dbReference type="PROSITE" id="PS51186">
    <property type="entry name" value="GNAT"/>
    <property type="match status" value="1"/>
</dbReference>
<dbReference type="InterPro" id="IPR000182">
    <property type="entry name" value="GNAT_dom"/>
</dbReference>
<dbReference type="Gene3D" id="3.40.630.30">
    <property type="match status" value="1"/>
</dbReference>
<dbReference type="Pfam" id="PF00583">
    <property type="entry name" value="Acetyltransf_1"/>
    <property type="match status" value="1"/>
</dbReference>
<dbReference type="CDD" id="cd04301">
    <property type="entry name" value="NAT_SF"/>
    <property type="match status" value="1"/>
</dbReference>
<dbReference type="EMBL" id="WIXI01000051">
    <property type="protein sequence ID" value="MQY49703.1"/>
    <property type="molecule type" value="Genomic_DNA"/>
</dbReference>
<gene>
    <name evidence="2" type="ORF">GAO09_27125</name>
</gene>
<evidence type="ECO:0000259" key="1">
    <source>
        <dbReference type="PROSITE" id="PS51186"/>
    </source>
</evidence>
<keyword evidence="3" id="KW-1185">Reference proteome</keyword>
<accession>A0A6A8AEF2</accession>
<dbReference type="GO" id="GO:0016747">
    <property type="term" value="F:acyltransferase activity, transferring groups other than amino-acyl groups"/>
    <property type="evidence" value="ECO:0007669"/>
    <property type="project" value="InterPro"/>
</dbReference>
<dbReference type="SUPFAM" id="SSF55729">
    <property type="entry name" value="Acyl-CoA N-acyltransferases (Nat)"/>
    <property type="match status" value="1"/>
</dbReference>
<dbReference type="InterPro" id="IPR016181">
    <property type="entry name" value="Acyl_CoA_acyltransferase"/>
</dbReference>
<comment type="caution">
    <text evidence="2">The sequence shown here is derived from an EMBL/GenBank/DDBJ whole genome shotgun (WGS) entry which is preliminary data.</text>
</comment>
<dbReference type="RefSeq" id="WP_153359720.1">
    <property type="nucleotide sequence ID" value="NZ_WIXI01000051.1"/>
</dbReference>
<reference evidence="2 3" key="1">
    <citation type="submission" date="2019-11" db="EMBL/GenBank/DDBJ databases">
        <title>Genome analysis of Rhizobacterium cereale a novel genus and species isolated from maize roots in North Spain.</title>
        <authorList>
            <person name="Menendez E."/>
            <person name="Flores-Felix J.D."/>
            <person name="Ramirez-Bahena M.-H."/>
            <person name="Igual J.M."/>
            <person name="Garcia-Fraile P."/>
            <person name="Peix A."/>
            <person name="Velazquez E."/>
        </authorList>
    </citation>
    <scope>NUCLEOTIDE SEQUENCE [LARGE SCALE GENOMIC DNA]</scope>
    <source>
        <strain evidence="2 3">RZME27</strain>
    </source>
</reference>
<evidence type="ECO:0000313" key="3">
    <source>
        <dbReference type="Proteomes" id="UP000435138"/>
    </source>
</evidence>
<sequence>MGHELSILDTWAPEDEKAVETGLVAYNLDRFGPPGFRKLGIFLHDDDGKIEGGLIGRTGRGWLYTQMLFIPESRRGQGLARTLLTMAEEEARARGCIGAYIDSMNPAAVKIYEKLGYTAVGQLGPFAGEYDITWLAKRF</sequence>
<protein>
    <submittedName>
        <fullName evidence="2">GNAT family N-acetyltransferase</fullName>
    </submittedName>
</protein>
<feature type="domain" description="N-acetyltransferase" evidence="1">
    <location>
        <begin position="1"/>
        <end position="139"/>
    </location>
</feature>
<dbReference type="AlphaFoldDB" id="A0A6A8AEF2"/>
<dbReference type="Proteomes" id="UP000435138">
    <property type="component" value="Unassembled WGS sequence"/>
</dbReference>
<name>A0A6A8AEF2_9HYPH</name>
<keyword evidence="2" id="KW-0808">Transferase</keyword>
<evidence type="ECO:0000313" key="2">
    <source>
        <dbReference type="EMBL" id="MQY49703.1"/>
    </source>
</evidence>